<sequence length="61" mass="7247">MSVMIKSPFWFTFIIVFIVLFLINFISQTYLMKKEDYKISWGSIVVLVFQGIVISIIFEMM</sequence>
<evidence type="ECO:0000313" key="3">
    <source>
        <dbReference type="Proteomes" id="UP001232245"/>
    </source>
</evidence>
<evidence type="ECO:0000256" key="1">
    <source>
        <dbReference type="SAM" id="Phobius"/>
    </source>
</evidence>
<keyword evidence="1" id="KW-0472">Membrane</keyword>
<gene>
    <name evidence="2" type="ORF">J2S02_002181</name>
</gene>
<dbReference type="Proteomes" id="UP001232245">
    <property type="component" value="Unassembled WGS sequence"/>
</dbReference>
<keyword evidence="1" id="KW-0812">Transmembrane</keyword>
<feature type="transmembrane region" description="Helical" evidence="1">
    <location>
        <begin position="39"/>
        <end position="58"/>
    </location>
</feature>
<proteinExistence type="predicted"/>
<comment type="caution">
    <text evidence="2">The sequence shown here is derived from an EMBL/GenBank/DDBJ whole genome shotgun (WGS) entry which is preliminary data.</text>
</comment>
<dbReference type="EMBL" id="JAUSTZ010000003">
    <property type="protein sequence ID" value="MDQ0225837.1"/>
    <property type="molecule type" value="Genomic_DNA"/>
</dbReference>
<accession>A0ABT9Z0R7</accession>
<protein>
    <submittedName>
        <fullName evidence="2">Membrane-anchored protein</fullName>
    </submittedName>
</protein>
<evidence type="ECO:0000313" key="2">
    <source>
        <dbReference type="EMBL" id="MDQ0225837.1"/>
    </source>
</evidence>
<keyword evidence="3" id="KW-1185">Reference proteome</keyword>
<dbReference type="RefSeq" id="WP_095302723.1">
    <property type="nucleotide sequence ID" value="NZ_CADEPK010000108.1"/>
</dbReference>
<keyword evidence="1" id="KW-1133">Transmembrane helix</keyword>
<feature type="transmembrane region" description="Helical" evidence="1">
    <location>
        <begin position="9"/>
        <end position="27"/>
    </location>
</feature>
<reference evidence="2 3" key="1">
    <citation type="submission" date="2023-07" db="EMBL/GenBank/DDBJ databases">
        <title>Genomic Encyclopedia of Type Strains, Phase IV (KMG-IV): sequencing the most valuable type-strain genomes for metagenomic binning, comparative biology and taxonomic classification.</title>
        <authorList>
            <person name="Goeker M."/>
        </authorList>
    </citation>
    <scope>NUCLEOTIDE SEQUENCE [LARGE SCALE GENOMIC DNA]</scope>
    <source>
        <strain evidence="2 3">DSM 17723</strain>
    </source>
</reference>
<name>A0ABT9Z0R7_9BACI</name>
<organism evidence="2 3">
    <name type="scientific">Metabacillus niabensis</name>
    <dbReference type="NCBI Taxonomy" id="324854"/>
    <lineage>
        <taxon>Bacteria</taxon>
        <taxon>Bacillati</taxon>
        <taxon>Bacillota</taxon>
        <taxon>Bacilli</taxon>
        <taxon>Bacillales</taxon>
        <taxon>Bacillaceae</taxon>
        <taxon>Metabacillus</taxon>
    </lineage>
</organism>